<feature type="region of interest" description="Disordered" evidence="1">
    <location>
        <begin position="1"/>
        <end position="126"/>
    </location>
</feature>
<proteinExistence type="predicted"/>
<feature type="non-terminal residue" evidence="2">
    <location>
        <position position="1"/>
    </location>
</feature>
<feature type="compositionally biased region" description="Low complexity" evidence="1">
    <location>
        <begin position="82"/>
        <end position="96"/>
    </location>
</feature>
<reference evidence="3" key="2">
    <citation type="submission" date="2015-01" db="EMBL/GenBank/DDBJ databases">
        <title>Evolutionary Origins and Diversification of the Mycorrhizal Mutualists.</title>
        <authorList>
            <consortium name="DOE Joint Genome Institute"/>
            <consortium name="Mycorrhizal Genomics Consortium"/>
            <person name="Kohler A."/>
            <person name="Kuo A."/>
            <person name="Nagy L.G."/>
            <person name="Floudas D."/>
            <person name="Copeland A."/>
            <person name="Barry K.W."/>
            <person name="Cichocki N."/>
            <person name="Veneault-Fourrey C."/>
            <person name="LaButti K."/>
            <person name="Lindquist E.A."/>
            <person name="Lipzen A."/>
            <person name="Lundell T."/>
            <person name="Morin E."/>
            <person name="Murat C."/>
            <person name="Riley R."/>
            <person name="Ohm R."/>
            <person name="Sun H."/>
            <person name="Tunlid A."/>
            <person name="Henrissat B."/>
            <person name="Grigoriev I.V."/>
            <person name="Hibbett D.S."/>
            <person name="Martin F."/>
        </authorList>
    </citation>
    <scope>NUCLEOTIDE SEQUENCE [LARGE SCALE GENOMIC DNA]</scope>
    <source>
        <strain evidence="3">MUT 4182</strain>
    </source>
</reference>
<evidence type="ECO:0000313" key="3">
    <source>
        <dbReference type="Proteomes" id="UP000054248"/>
    </source>
</evidence>
<keyword evidence="3" id="KW-1185">Reference proteome</keyword>
<dbReference type="Proteomes" id="UP000054248">
    <property type="component" value="Unassembled WGS sequence"/>
</dbReference>
<gene>
    <name evidence="2" type="ORF">M407DRAFT_246348</name>
</gene>
<reference evidence="2 3" key="1">
    <citation type="submission" date="2014-04" db="EMBL/GenBank/DDBJ databases">
        <authorList>
            <consortium name="DOE Joint Genome Institute"/>
            <person name="Kuo A."/>
            <person name="Girlanda M."/>
            <person name="Perotto S."/>
            <person name="Kohler A."/>
            <person name="Nagy L.G."/>
            <person name="Floudas D."/>
            <person name="Copeland A."/>
            <person name="Barry K.W."/>
            <person name="Cichocki N."/>
            <person name="Veneault-Fourrey C."/>
            <person name="LaButti K."/>
            <person name="Lindquist E.A."/>
            <person name="Lipzen A."/>
            <person name="Lundell T."/>
            <person name="Morin E."/>
            <person name="Murat C."/>
            <person name="Sun H."/>
            <person name="Tunlid A."/>
            <person name="Henrissat B."/>
            <person name="Grigoriev I.V."/>
            <person name="Hibbett D.S."/>
            <person name="Martin F."/>
            <person name="Nordberg H.P."/>
            <person name="Cantor M.N."/>
            <person name="Hua S.X."/>
        </authorList>
    </citation>
    <scope>NUCLEOTIDE SEQUENCE [LARGE SCALE GENOMIC DNA]</scope>
    <source>
        <strain evidence="2 3">MUT 4182</strain>
    </source>
</reference>
<dbReference type="EMBL" id="KN823249">
    <property type="protein sequence ID" value="KIO18955.1"/>
    <property type="molecule type" value="Genomic_DNA"/>
</dbReference>
<sequence>PTNFDYLPSKSITPAPFVRPFEKSKRPRLGNSASPPRVDRSERSGPYDRPRVEERNPDPPGPRWQTPDPDPPLKPVFQYSTRPIVPIRVAAPPATANTGRPQPPSRSPTAPMRTTTIGGSPPRRTP</sequence>
<accession>A0A0C3PVH7</accession>
<evidence type="ECO:0000313" key="2">
    <source>
        <dbReference type="EMBL" id="KIO18955.1"/>
    </source>
</evidence>
<dbReference type="OrthoDB" id="3263508at2759"/>
<dbReference type="HOGENOM" id="CLU_1987032_0_0_1"/>
<dbReference type="AlphaFoldDB" id="A0A0C3PVH7"/>
<organism evidence="2 3">
    <name type="scientific">Tulasnella calospora MUT 4182</name>
    <dbReference type="NCBI Taxonomy" id="1051891"/>
    <lineage>
        <taxon>Eukaryota</taxon>
        <taxon>Fungi</taxon>
        <taxon>Dikarya</taxon>
        <taxon>Basidiomycota</taxon>
        <taxon>Agaricomycotina</taxon>
        <taxon>Agaricomycetes</taxon>
        <taxon>Cantharellales</taxon>
        <taxon>Tulasnellaceae</taxon>
        <taxon>Tulasnella</taxon>
    </lineage>
</organism>
<evidence type="ECO:0000256" key="1">
    <source>
        <dbReference type="SAM" id="MobiDB-lite"/>
    </source>
</evidence>
<protein>
    <submittedName>
        <fullName evidence="2">Uncharacterized protein</fullName>
    </submittedName>
</protein>
<name>A0A0C3PVH7_9AGAM</name>
<feature type="compositionally biased region" description="Pro residues" evidence="1">
    <location>
        <begin position="58"/>
        <end position="74"/>
    </location>
</feature>
<feature type="compositionally biased region" description="Basic and acidic residues" evidence="1">
    <location>
        <begin position="37"/>
        <end position="57"/>
    </location>
</feature>